<feature type="region of interest" description="Disordered" evidence="1">
    <location>
        <begin position="87"/>
        <end position="176"/>
    </location>
</feature>
<reference evidence="2" key="1">
    <citation type="submission" date="2022-06" db="EMBL/GenBank/DDBJ databases">
        <title>Amycolatopsis iheyaensis sp. nov., a new species of the genus Amycolatopsis isolated from soil in Iheya island, Japan.</title>
        <authorList>
            <person name="Ngamcharungchit C."/>
            <person name="Kanto H."/>
            <person name="Take A."/>
            <person name="Intra B."/>
            <person name="Matsumoto A."/>
            <person name="Panbangred W."/>
            <person name="Inahashi Y."/>
        </authorList>
    </citation>
    <scope>NUCLEOTIDE SEQUENCE</scope>
    <source>
        <strain evidence="2">OK19-0408</strain>
    </source>
</reference>
<dbReference type="InterPro" id="IPR036894">
    <property type="entry name" value="YbaB-like_sf"/>
</dbReference>
<dbReference type="SUPFAM" id="SSF82607">
    <property type="entry name" value="YbaB-like"/>
    <property type="match status" value="1"/>
</dbReference>
<organism evidence="2 3">
    <name type="scientific">Amycolatopsis iheyensis</name>
    <dbReference type="NCBI Taxonomy" id="2945988"/>
    <lineage>
        <taxon>Bacteria</taxon>
        <taxon>Bacillati</taxon>
        <taxon>Actinomycetota</taxon>
        <taxon>Actinomycetes</taxon>
        <taxon>Pseudonocardiales</taxon>
        <taxon>Pseudonocardiaceae</taxon>
        <taxon>Amycolatopsis</taxon>
    </lineage>
</organism>
<dbReference type="RefSeq" id="WP_257924560.1">
    <property type="nucleotide sequence ID" value="NZ_JAMXQV010000022.1"/>
</dbReference>
<gene>
    <name evidence="2" type="ORF">M8542_34740</name>
</gene>
<proteinExistence type="predicted"/>
<name>A0A9X2NN39_9PSEU</name>
<dbReference type="InterPro" id="IPR004401">
    <property type="entry name" value="YbaB/EbfC"/>
</dbReference>
<comment type="caution">
    <text evidence="2">The sequence shown here is derived from an EMBL/GenBank/DDBJ whole genome shotgun (WGS) entry which is preliminary data.</text>
</comment>
<dbReference type="Proteomes" id="UP001144096">
    <property type="component" value="Unassembled WGS sequence"/>
</dbReference>
<sequence length="176" mass="18473">MQPNLGPGEDFELLLERQVRDLQTKAASLSEALSAAGATVRSRDGAVTVTLAPNGALTNLELGHRATELGPARLTAAIMSTVREAQRRTARSVADSFATINGDGESTDMVRSFLPPDPPPDGDFAAPESAEPERTPPPPAAPPARPPAPPAPPPAGPAPRRRPPADDHFDDESNPW</sequence>
<dbReference type="Pfam" id="PF02575">
    <property type="entry name" value="YbaB_DNA_bd"/>
    <property type="match status" value="1"/>
</dbReference>
<evidence type="ECO:0000256" key="1">
    <source>
        <dbReference type="SAM" id="MobiDB-lite"/>
    </source>
</evidence>
<dbReference type="EMBL" id="JAMXQV010000022">
    <property type="protein sequence ID" value="MCR6487995.1"/>
    <property type="molecule type" value="Genomic_DNA"/>
</dbReference>
<protein>
    <submittedName>
        <fullName evidence="2">YbaB/EbfC family nucleoid-associated protein</fullName>
    </submittedName>
</protein>
<evidence type="ECO:0000313" key="3">
    <source>
        <dbReference type="Proteomes" id="UP001144096"/>
    </source>
</evidence>
<dbReference type="GO" id="GO:0003677">
    <property type="term" value="F:DNA binding"/>
    <property type="evidence" value="ECO:0007669"/>
    <property type="project" value="InterPro"/>
</dbReference>
<feature type="compositionally biased region" description="Pro residues" evidence="1">
    <location>
        <begin position="135"/>
        <end position="157"/>
    </location>
</feature>
<dbReference type="AlphaFoldDB" id="A0A9X2NN39"/>
<evidence type="ECO:0000313" key="2">
    <source>
        <dbReference type="EMBL" id="MCR6487995.1"/>
    </source>
</evidence>
<keyword evidence="3" id="KW-1185">Reference proteome</keyword>
<accession>A0A9X2NN39</accession>
<dbReference type="Gene3D" id="3.30.1310.10">
    <property type="entry name" value="Nucleoid-associated protein YbaB-like domain"/>
    <property type="match status" value="1"/>
</dbReference>